<dbReference type="HOGENOM" id="CLU_1458867_0_0_9"/>
<dbReference type="RefSeq" id="WP_010964514.1">
    <property type="nucleotide sequence ID" value="NC_003030.1"/>
</dbReference>
<dbReference type="Proteomes" id="UP000000814">
    <property type="component" value="Chromosome"/>
</dbReference>
<organism evidence="1 2">
    <name type="scientific">Clostridium acetobutylicum (strain ATCC 824 / DSM 792 / JCM 1419 / IAM 19013 / LMG 5710 / NBRC 13948 / NRRL B-527 / VKM B-1787 / 2291 / W)</name>
    <dbReference type="NCBI Taxonomy" id="272562"/>
    <lineage>
        <taxon>Bacteria</taxon>
        <taxon>Bacillati</taxon>
        <taxon>Bacillota</taxon>
        <taxon>Clostridia</taxon>
        <taxon>Eubacteriales</taxon>
        <taxon>Clostridiaceae</taxon>
        <taxon>Clostridium</taxon>
    </lineage>
</organism>
<sequence length="185" mass="21920">MKRTIKFIKRIFKYNKNYTLVKNSKQLYICNNFEARNRNKNNKYKIPYGKPQCPTFKDDRCCGGCSLIRQCDNVVDCNCSGFVKSAMGGTDKDYYMKKSSKYSELGRIIGGKFDWDYFRLNTFKQDIKTKKFFVLEINNVNYIAESKSGVNNKGFFKCFIKDLNCYKKISYKDLPMHFHFIKRTK</sequence>
<dbReference type="GeneID" id="44997710"/>
<protein>
    <submittedName>
        <fullName evidence="1">Uncharacterized protein</fullName>
    </submittedName>
</protein>
<evidence type="ECO:0000313" key="2">
    <source>
        <dbReference type="Proteomes" id="UP000000814"/>
    </source>
</evidence>
<keyword evidence="2" id="KW-1185">Reference proteome</keyword>
<dbReference type="EMBL" id="AE001437">
    <property type="protein sequence ID" value="AAK79173.1"/>
    <property type="molecule type" value="Genomic_DNA"/>
</dbReference>
<dbReference type="STRING" id="272562.CA_C1201"/>
<reference evidence="1 2" key="1">
    <citation type="journal article" date="2001" name="J. Bacteriol.">
        <title>Genome sequence and comparative analysis of the solvent-producing bacterium Clostridium acetobutylicum.</title>
        <authorList>
            <person name="Nolling J."/>
            <person name="Breton G."/>
            <person name="Omelchenko M.V."/>
            <person name="Makarova K.S."/>
            <person name="Zeng Q."/>
            <person name="Gibson R."/>
            <person name="Lee H.M."/>
            <person name="Dubois J."/>
            <person name="Qiu D."/>
            <person name="Hitti J."/>
            <person name="Wolf Y.I."/>
            <person name="Tatusov R.L."/>
            <person name="Sabathe F."/>
            <person name="Doucette-Stamm L."/>
            <person name="Soucaille P."/>
            <person name="Daly M.J."/>
            <person name="Bennett G.N."/>
            <person name="Koonin E.V."/>
            <person name="Smith D.R."/>
        </authorList>
    </citation>
    <scope>NUCLEOTIDE SEQUENCE [LARGE SCALE GENOMIC DNA]</scope>
    <source>
        <strain evidence="2">ATCC 824 / DSM 792 / JCM 1419 / LMG 5710 / VKM B-1787</strain>
    </source>
</reference>
<evidence type="ECO:0000313" key="1">
    <source>
        <dbReference type="EMBL" id="AAK79173.1"/>
    </source>
</evidence>
<gene>
    <name evidence="1" type="ordered locus">CA_C1201</name>
</gene>
<dbReference type="OrthoDB" id="10012562at2"/>
<name>Q97JS2_CLOAB</name>
<dbReference type="KEGG" id="cac:CA_C1201"/>
<dbReference type="AlphaFoldDB" id="Q97JS2"/>
<accession>Q97JS2</accession>
<dbReference type="PATRIC" id="fig|272562.8.peg.1402"/>
<proteinExistence type="predicted"/>
<dbReference type="PIR" id="B97048">
    <property type="entry name" value="B97048"/>
</dbReference>